<feature type="signal peptide" evidence="1">
    <location>
        <begin position="1"/>
        <end position="18"/>
    </location>
</feature>
<gene>
    <name evidence="2" type="ORF">C801_04026</name>
</gene>
<evidence type="ECO:0000313" key="3">
    <source>
        <dbReference type="Proteomes" id="UP000014212"/>
    </source>
</evidence>
<dbReference type="PATRIC" id="fig|1235787.3.peg.4092"/>
<proteinExistence type="predicted"/>
<sequence length="260" mass="29200">MKKILNLALLLMTCFVIASCSDDEEVTQAPAVRDTQTDMQVLSRFIDINESTNEYYINDQKKTRASSYIYDTDQQELQKVSPVNYEKFKKDLAELNNRVAKSIADPKVAYIVLSANGKTVVKKVKENVNFGFELSQNNASVASTRALPSVLNIQGGRQTTTGQFRDASRTIRMTISLDPFVQSSYYYFDVLSPDAKPNPDPDYSTPESVAFSGTGPLMNNYFTWTAYWDAQGTDGLFRWEFKGRGNTPSYGQIASCSFSY</sequence>
<accession>R9HVA9</accession>
<dbReference type="PROSITE" id="PS51257">
    <property type="entry name" value="PROKAR_LIPOPROTEIN"/>
    <property type="match status" value="1"/>
</dbReference>
<protein>
    <submittedName>
        <fullName evidence="2">Uncharacterized protein</fullName>
    </submittedName>
</protein>
<dbReference type="HOGENOM" id="CLU_094864_0_0_10"/>
<dbReference type="EMBL" id="ASSO01000014">
    <property type="protein sequence ID" value="EOS05095.1"/>
    <property type="molecule type" value="Genomic_DNA"/>
</dbReference>
<reference evidence="2 3" key="1">
    <citation type="submission" date="2013-04" db="EMBL/GenBank/DDBJ databases">
        <title>The Genome Sequence of Bacteroides uniformis dnLKV2.</title>
        <authorList>
            <consortium name="The Broad Institute Genomics Platform"/>
            <consortium name="The Broad Institute Genome Sequencing Center for Infectious Disease"/>
            <person name="Earl A."/>
            <person name="Xavier R."/>
            <person name="Kuhn K."/>
            <person name="Stappenbeck T."/>
            <person name="Walker B."/>
            <person name="Young S."/>
            <person name="Zeng Q."/>
            <person name="Gargeya S."/>
            <person name="Fitzgerald M."/>
            <person name="Haas B."/>
            <person name="Abouelleil A."/>
            <person name="Allen A.W."/>
            <person name="Alvarado L."/>
            <person name="Arachchi H.M."/>
            <person name="Berlin A.M."/>
            <person name="Chapman S.B."/>
            <person name="Gainer-Dewar J."/>
            <person name="Goldberg J."/>
            <person name="Griggs A."/>
            <person name="Gujja S."/>
            <person name="Hansen M."/>
            <person name="Howarth C."/>
            <person name="Imamovic A."/>
            <person name="Ireland A."/>
            <person name="Larimer J."/>
            <person name="McCowan C."/>
            <person name="Murphy C."/>
            <person name="Pearson M."/>
            <person name="Poon T.W."/>
            <person name="Priest M."/>
            <person name="Roberts A."/>
            <person name="Saif S."/>
            <person name="Shea T."/>
            <person name="Sisk P."/>
            <person name="Sykes S."/>
            <person name="Wortman J."/>
            <person name="Nusbaum C."/>
            <person name="Birren B."/>
        </authorList>
    </citation>
    <scope>NUCLEOTIDE SEQUENCE [LARGE SCALE GENOMIC DNA]</scope>
    <source>
        <strain evidence="3">dnLKV2</strain>
    </source>
</reference>
<dbReference type="RefSeq" id="WP_016274454.1">
    <property type="nucleotide sequence ID" value="NZ_KE159491.1"/>
</dbReference>
<evidence type="ECO:0000256" key="1">
    <source>
        <dbReference type="SAM" id="SignalP"/>
    </source>
</evidence>
<comment type="caution">
    <text evidence="2">The sequence shown here is derived from an EMBL/GenBank/DDBJ whole genome shotgun (WGS) entry which is preliminary data.</text>
</comment>
<name>R9HVA9_BACUN</name>
<organism evidence="2 3">
    <name type="scientific">Bacteroides uniformis dnLKV2</name>
    <dbReference type="NCBI Taxonomy" id="1235787"/>
    <lineage>
        <taxon>Bacteria</taxon>
        <taxon>Pseudomonadati</taxon>
        <taxon>Bacteroidota</taxon>
        <taxon>Bacteroidia</taxon>
        <taxon>Bacteroidales</taxon>
        <taxon>Bacteroidaceae</taxon>
        <taxon>Bacteroides</taxon>
    </lineage>
</organism>
<evidence type="ECO:0000313" key="2">
    <source>
        <dbReference type="EMBL" id="EOS05095.1"/>
    </source>
</evidence>
<keyword evidence="1" id="KW-0732">Signal</keyword>
<dbReference type="Proteomes" id="UP000014212">
    <property type="component" value="Unassembled WGS sequence"/>
</dbReference>
<dbReference type="AlphaFoldDB" id="R9HVA9"/>
<feature type="chain" id="PRO_5004483014" evidence="1">
    <location>
        <begin position="19"/>
        <end position="260"/>
    </location>
</feature>